<dbReference type="Gramene" id="PHT64363">
    <property type="protein sequence ID" value="PHT64363"/>
    <property type="gene ID" value="T459_31714"/>
</dbReference>
<dbReference type="EMBL" id="AYRZ02000015">
    <property type="protein sequence ID" value="PHT64363.1"/>
    <property type="molecule type" value="Genomic_DNA"/>
</dbReference>
<dbReference type="SMR" id="A0A1U8HG88"/>
<evidence type="ECO:0000256" key="1">
    <source>
        <dbReference type="ARBA" id="ARBA00008210"/>
    </source>
</evidence>
<evidence type="ECO:0000256" key="2">
    <source>
        <dbReference type="ARBA" id="ARBA00022690"/>
    </source>
</evidence>
<proteinExistence type="inferred from homology"/>
<dbReference type="InterPro" id="IPR000864">
    <property type="entry name" value="Prot_inh_pot1"/>
</dbReference>
<protein>
    <submittedName>
        <fullName evidence="4">Uncharacterized protein</fullName>
    </submittedName>
</protein>
<dbReference type="GO" id="GO:0009611">
    <property type="term" value="P:response to wounding"/>
    <property type="evidence" value="ECO:0007669"/>
    <property type="project" value="InterPro"/>
</dbReference>
<dbReference type="SUPFAM" id="SSF54654">
    <property type="entry name" value="CI-2 family of serine protease inhibitors"/>
    <property type="match status" value="1"/>
</dbReference>
<dbReference type="PANTHER" id="PTHR33091">
    <property type="entry name" value="PROTEIN, PUTATIVE, EXPRESSED-RELATED"/>
    <property type="match status" value="1"/>
</dbReference>
<dbReference type="Proteomes" id="UP000222542">
    <property type="component" value="Unassembled WGS sequence"/>
</dbReference>
<dbReference type="PROSITE" id="PS00285">
    <property type="entry name" value="POTATO_INHIBITOR"/>
    <property type="match status" value="1"/>
</dbReference>
<dbReference type="Pfam" id="PF00280">
    <property type="entry name" value="potato_inhibit"/>
    <property type="match status" value="1"/>
</dbReference>
<dbReference type="KEGG" id="cann:107879979"/>
<dbReference type="GO" id="GO:0004867">
    <property type="term" value="F:serine-type endopeptidase inhibitor activity"/>
    <property type="evidence" value="ECO:0007669"/>
    <property type="project" value="UniProtKB-KW"/>
</dbReference>
<gene>
    <name evidence="4" type="ORF">T459_31714</name>
</gene>
<keyword evidence="5" id="KW-1185">Reference proteome</keyword>
<comment type="similarity">
    <text evidence="1">Belongs to the protease inhibitor I13 (potato type I serine protease inhibitor) family.</text>
</comment>
<comment type="caution">
    <text evidence="4">The sequence shown here is derived from an EMBL/GenBank/DDBJ whole genome shotgun (WGS) entry which is preliminary data.</text>
</comment>
<organism evidence="4 5">
    <name type="scientific">Capsicum annuum</name>
    <name type="common">Capsicum pepper</name>
    <dbReference type="NCBI Taxonomy" id="4072"/>
    <lineage>
        <taxon>Eukaryota</taxon>
        <taxon>Viridiplantae</taxon>
        <taxon>Streptophyta</taxon>
        <taxon>Embryophyta</taxon>
        <taxon>Tracheophyta</taxon>
        <taxon>Spermatophyta</taxon>
        <taxon>Magnoliopsida</taxon>
        <taxon>eudicotyledons</taxon>
        <taxon>Gunneridae</taxon>
        <taxon>Pentapetalae</taxon>
        <taxon>asterids</taxon>
        <taxon>lamiids</taxon>
        <taxon>Solanales</taxon>
        <taxon>Solanaceae</taxon>
        <taxon>Solanoideae</taxon>
        <taxon>Capsiceae</taxon>
        <taxon>Capsicum</taxon>
    </lineage>
</organism>
<dbReference type="Gene3D" id="3.30.10.10">
    <property type="entry name" value="Trypsin Inhibitor V, subunit A"/>
    <property type="match status" value="1"/>
</dbReference>
<dbReference type="AlphaFoldDB" id="A0A1U8HG88"/>
<evidence type="ECO:0000313" key="5">
    <source>
        <dbReference type="Proteomes" id="UP000222542"/>
    </source>
</evidence>
<evidence type="ECO:0000256" key="3">
    <source>
        <dbReference type="ARBA" id="ARBA00022900"/>
    </source>
</evidence>
<name>A0A1U8HG88_CAPAN</name>
<reference evidence="4 5" key="1">
    <citation type="journal article" date="2014" name="Nat. Genet.">
        <title>Genome sequence of the hot pepper provides insights into the evolution of pungency in Capsicum species.</title>
        <authorList>
            <person name="Kim S."/>
            <person name="Park M."/>
            <person name="Yeom S.I."/>
            <person name="Kim Y.M."/>
            <person name="Lee J.M."/>
            <person name="Lee H.A."/>
            <person name="Seo E."/>
            <person name="Choi J."/>
            <person name="Cheong K."/>
            <person name="Kim K.T."/>
            <person name="Jung K."/>
            <person name="Lee G.W."/>
            <person name="Oh S.K."/>
            <person name="Bae C."/>
            <person name="Kim S.B."/>
            <person name="Lee H.Y."/>
            <person name="Kim S.Y."/>
            <person name="Kim M.S."/>
            <person name="Kang B.C."/>
            <person name="Jo Y.D."/>
            <person name="Yang H.B."/>
            <person name="Jeong H.J."/>
            <person name="Kang W.H."/>
            <person name="Kwon J.K."/>
            <person name="Shin C."/>
            <person name="Lim J.Y."/>
            <person name="Park J.H."/>
            <person name="Huh J.H."/>
            <person name="Kim J.S."/>
            <person name="Kim B.D."/>
            <person name="Cohen O."/>
            <person name="Paran I."/>
            <person name="Suh M.C."/>
            <person name="Lee S.B."/>
            <person name="Kim Y.K."/>
            <person name="Shin Y."/>
            <person name="Noh S.J."/>
            <person name="Park J."/>
            <person name="Seo Y.S."/>
            <person name="Kwon S.Y."/>
            <person name="Kim H.A."/>
            <person name="Park J.M."/>
            <person name="Kim H.J."/>
            <person name="Choi S.B."/>
            <person name="Bosland P.W."/>
            <person name="Reeves G."/>
            <person name="Jo S.H."/>
            <person name="Lee B.W."/>
            <person name="Cho H.T."/>
            <person name="Choi H.S."/>
            <person name="Lee M.S."/>
            <person name="Yu Y."/>
            <person name="Do Choi Y."/>
            <person name="Park B.S."/>
            <person name="van Deynze A."/>
            <person name="Ashrafi H."/>
            <person name="Hill T."/>
            <person name="Kim W.T."/>
            <person name="Pai H.S."/>
            <person name="Ahn H.K."/>
            <person name="Yeam I."/>
            <person name="Giovannoni J.J."/>
            <person name="Rose J.K."/>
            <person name="Sorensen I."/>
            <person name="Lee S.J."/>
            <person name="Kim R.W."/>
            <person name="Choi I.Y."/>
            <person name="Choi B.S."/>
            <person name="Lim J.S."/>
            <person name="Lee Y.H."/>
            <person name="Choi D."/>
        </authorList>
    </citation>
    <scope>NUCLEOTIDE SEQUENCE [LARGE SCALE GENOMIC DNA]</scope>
    <source>
        <strain evidence="5">cv. CM334</strain>
    </source>
</reference>
<accession>A0A1U8HG88</accession>
<sequence length="78" mass="8464">MSTSRCPSEPCKITGKSVWPELLGQTAEKAVSVIKQENPTLHPVVLNISKPIPEPVDCTRVLVFVNDNNKVALPPVVC</sequence>
<keyword evidence="2" id="KW-0646">Protease inhibitor</keyword>
<keyword evidence="3" id="KW-0722">Serine protease inhibitor</keyword>
<evidence type="ECO:0000313" key="4">
    <source>
        <dbReference type="EMBL" id="PHT64363.1"/>
    </source>
</evidence>
<dbReference type="OrthoDB" id="10013825at2759"/>
<dbReference type="PANTHER" id="PTHR33091:SF83">
    <property type="entry name" value="SERINE PROTEASE INHIBITOR, POTATO INHIBITOR I-TYPE FAMILY PROTEIN-RELATED"/>
    <property type="match status" value="1"/>
</dbReference>
<dbReference type="InterPro" id="IPR036354">
    <property type="entry name" value="Prot_inh_pot1_sf"/>
</dbReference>
<reference evidence="4 5" key="2">
    <citation type="journal article" date="2017" name="Genome Biol.">
        <title>New reference genome sequences of hot pepper reveal the massive evolution of plant disease-resistance genes by retroduplication.</title>
        <authorList>
            <person name="Kim S."/>
            <person name="Park J."/>
            <person name="Yeom S.I."/>
            <person name="Kim Y.M."/>
            <person name="Seo E."/>
            <person name="Kim K.T."/>
            <person name="Kim M.S."/>
            <person name="Lee J.M."/>
            <person name="Cheong K."/>
            <person name="Shin H.S."/>
            <person name="Kim S.B."/>
            <person name="Han K."/>
            <person name="Lee J."/>
            <person name="Park M."/>
            <person name="Lee H.A."/>
            <person name="Lee H.Y."/>
            <person name="Lee Y."/>
            <person name="Oh S."/>
            <person name="Lee J.H."/>
            <person name="Choi E."/>
            <person name="Choi E."/>
            <person name="Lee S.E."/>
            <person name="Jeon J."/>
            <person name="Kim H."/>
            <person name="Choi G."/>
            <person name="Song H."/>
            <person name="Lee J."/>
            <person name="Lee S.C."/>
            <person name="Kwon J.K."/>
            <person name="Lee H.Y."/>
            <person name="Koo N."/>
            <person name="Hong Y."/>
            <person name="Kim R.W."/>
            <person name="Kang W.H."/>
            <person name="Huh J.H."/>
            <person name="Kang B.C."/>
            <person name="Yang T.J."/>
            <person name="Lee Y.H."/>
            <person name="Bennetzen J.L."/>
            <person name="Choi D."/>
        </authorList>
    </citation>
    <scope>NUCLEOTIDE SEQUENCE [LARGE SCALE GENOMIC DNA]</scope>
    <source>
        <strain evidence="5">cv. CM334</strain>
    </source>
</reference>